<dbReference type="Proteomes" id="UP000823611">
    <property type="component" value="Unassembled WGS sequence"/>
</dbReference>
<dbReference type="GO" id="GO:0006203">
    <property type="term" value="P:dGTP catabolic process"/>
    <property type="evidence" value="ECO:0007669"/>
    <property type="project" value="TreeGrafter"/>
</dbReference>
<dbReference type="GO" id="GO:0046047">
    <property type="term" value="P:TTP catabolic process"/>
    <property type="evidence" value="ECO:0007669"/>
    <property type="project" value="TreeGrafter"/>
</dbReference>
<evidence type="ECO:0000313" key="2">
    <source>
        <dbReference type="EMBL" id="MBO8434265.1"/>
    </source>
</evidence>
<dbReference type="InterPro" id="IPR004518">
    <property type="entry name" value="MazG-like_dom"/>
</dbReference>
<reference evidence="2" key="1">
    <citation type="submission" date="2020-10" db="EMBL/GenBank/DDBJ databases">
        <authorList>
            <person name="Gilroy R."/>
        </authorList>
    </citation>
    <scope>NUCLEOTIDE SEQUENCE</scope>
    <source>
        <strain evidence="2">F6-4510</strain>
    </source>
</reference>
<dbReference type="EC" id="3.6.1.9" evidence="2"/>
<dbReference type="GO" id="GO:0006950">
    <property type="term" value="P:response to stress"/>
    <property type="evidence" value="ECO:0007669"/>
    <property type="project" value="UniProtKB-ARBA"/>
</dbReference>
<evidence type="ECO:0000259" key="1">
    <source>
        <dbReference type="Pfam" id="PF03819"/>
    </source>
</evidence>
<dbReference type="NCBIfam" id="TIGR00444">
    <property type="entry name" value="mazG"/>
    <property type="match status" value="1"/>
</dbReference>
<sequence>MDNKKYNFYDLVDIIAKLRGEKGCPWDREQTHESLKKAMLEEAYETVDAIDSKDIENLKEELGDVLLQAVFHAQIERERNVFDIDDVTDGICKKMIYRHPHIFSNEKAENSQEVLDNWEELKKKEKNYKTQTDVLKGVAKALPSLERATKVQSKASKVGFDFENTEDALKKVHEEIDELYDEIVLGKTNNIEEEFGDILFSMVNLSRFLKINAEFALTKAIEKFINRFERVERVAISNGKKLEELSASELDDLWNIAKNTTEI</sequence>
<dbReference type="SUPFAM" id="SSF101386">
    <property type="entry name" value="all-alpha NTP pyrophosphatases"/>
    <property type="match status" value="2"/>
</dbReference>
<dbReference type="Gene3D" id="1.10.287.1080">
    <property type="entry name" value="MazG-like"/>
    <property type="match status" value="2"/>
</dbReference>
<dbReference type="PANTHER" id="PTHR30522:SF0">
    <property type="entry name" value="NUCLEOSIDE TRIPHOSPHATE PYROPHOSPHOHYDROLASE"/>
    <property type="match status" value="1"/>
</dbReference>
<reference evidence="2" key="2">
    <citation type="journal article" date="2021" name="PeerJ">
        <title>Extensive microbial diversity within the chicken gut microbiome revealed by metagenomics and culture.</title>
        <authorList>
            <person name="Gilroy R."/>
            <person name="Ravi A."/>
            <person name="Getino M."/>
            <person name="Pursley I."/>
            <person name="Horton D.L."/>
            <person name="Alikhan N.F."/>
            <person name="Baker D."/>
            <person name="Gharbi K."/>
            <person name="Hall N."/>
            <person name="Watson M."/>
            <person name="Adriaenssens E.M."/>
            <person name="Foster-Nyarko E."/>
            <person name="Jarju S."/>
            <person name="Secka A."/>
            <person name="Antonio M."/>
            <person name="Oren A."/>
            <person name="Chaudhuri R.R."/>
            <person name="La Ragione R."/>
            <person name="Hildebrand F."/>
            <person name="Pallen M.J."/>
        </authorList>
    </citation>
    <scope>NUCLEOTIDE SEQUENCE</scope>
    <source>
        <strain evidence="2">F6-4510</strain>
    </source>
</reference>
<dbReference type="FunFam" id="1.10.287.1080:FF:000001">
    <property type="entry name" value="Nucleoside triphosphate pyrophosphohydrolase"/>
    <property type="match status" value="1"/>
</dbReference>
<dbReference type="GO" id="GO:0046076">
    <property type="term" value="P:dTTP catabolic process"/>
    <property type="evidence" value="ECO:0007669"/>
    <property type="project" value="TreeGrafter"/>
</dbReference>
<protein>
    <submittedName>
        <fullName evidence="2">Nucleoside triphosphate pyrophosphohydrolase</fullName>
        <ecNumber evidence="2">3.6.1.9</ecNumber>
    </submittedName>
</protein>
<dbReference type="EMBL" id="JADIMX010000056">
    <property type="protein sequence ID" value="MBO8434265.1"/>
    <property type="molecule type" value="Genomic_DNA"/>
</dbReference>
<dbReference type="FunFam" id="1.10.287.1080:FF:000003">
    <property type="entry name" value="Nucleoside triphosphate pyrophosphohydrolase"/>
    <property type="match status" value="1"/>
</dbReference>
<dbReference type="Pfam" id="PF03819">
    <property type="entry name" value="MazG"/>
    <property type="match status" value="2"/>
</dbReference>
<name>A0A9D9DWH6_9FIRM</name>
<dbReference type="GO" id="GO:0046081">
    <property type="term" value="P:dUTP catabolic process"/>
    <property type="evidence" value="ECO:0007669"/>
    <property type="project" value="TreeGrafter"/>
</dbReference>
<dbReference type="CDD" id="cd11529">
    <property type="entry name" value="NTP-PPase_MazG_Cterm"/>
    <property type="match status" value="1"/>
</dbReference>
<organism evidence="2 3">
    <name type="scientific">Candidatus Fimicola merdigallinarum</name>
    <dbReference type="NCBI Taxonomy" id="2840819"/>
    <lineage>
        <taxon>Bacteria</taxon>
        <taxon>Bacillati</taxon>
        <taxon>Bacillota</taxon>
        <taxon>Clostridia</taxon>
        <taxon>Lachnospirales</taxon>
        <taxon>Lachnospiraceae</taxon>
        <taxon>Lachnospiraceae incertae sedis</taxon>
        <taxon>Candidatus Fimicola</taxon>
    </lineage>
</organism>
<dbReference type="InterPro" id="IPR048015">
    <property type="entry name" value="NTP-PPase_MazG-like_N"/>
</dbReference>
<dbReference type="NCBIfam" id="NF007113">
    <property type="entry name" value="PRK09562.1"/>
    <property type="match status" value="1"/>
</dbReference>
<feature type="domain" description="NTP pyrophosphohydrolase MazG-like" evidence="1">
    <location>
        <begin position="166"/>
        <end position="230"/>
    </location>
</feature>
<accession>A0A9D9DWH6</accession>
<dbReference type="GO" id="GO:0046052">
    <property type="term" value="P:UTP catabolic process"/>
    <property type="evidence" value="ECO:0007669"/>
    <property type="project" value="TreeGrafter"/>
</dbReference>
<evidence type="ECO:0000313" key="3">
    <source>
        <dbReference type="Proteomes" id="UP000823611"/>
    </source>
</evidence>
<feature type="domain" description="NTP pyrophosphohydrolase MazG-like" evidence="1">
    <location>
        <begin position="30"/>
        <end position="103"/>
    </location>
</feature>
<dbReference type="InterPro" id="IPR048011">
    <property type="entry name" value="NTP-PPase_MazG-like_C"/>
</dbReference>
<dbReference type="AlphaFoldDB" id="A0A9D9DWH6"/>
<keyword evidence="2" id="KW-0378">Hydrolase</keyword>
<gene>
    <name evidence="2" type="primary">mazG</name>
    <name evidence="2" type="ORF">IAC55_02950</name>
</gene>
<dbReference type="GO" id="GO:0047429">
    <property type="term" value="F:nucleoside triphosphate diphosphatase activity"/>
    <property type="evidence" value="ECO:0007669"/>
    <property type="project" value="UniProtKB-EC"/>
</dbReference>
<dbReference type="InterPro" id="IPR011551">
    <property type="entry name" value="NTP_PyrPHydrolase_MazG"/>
</dbReference>
<proteinExistence type="predicted"/>
<dbReference type="PANTHER" id="PTHR30522">
    <property type="entry name" value="NUCLEOSIDE TRIPHOSPHATE PYROPHOSPHOHYDROLASE"/>
    <property type="match status" value="1"/>
</dbReference>
<comment type="caution">
    <text evidence="2">The sequence shown here is derived from an EMBL/GenBank/DDBJ whole genome shotgun (WGS) entry which is preliminary data.</text>
</comment>
<dbReference type="GO" id="GO:0046061">
    <property type="term" value="P:dATP catabolic process"/>
    <property type="evidence" value="ECO:0007669"/>
    <property type="project" value="TreeGrafter"/>
</dbReference>
<dbReference type="CDD" id="cd11528">
    <property type="entry name" value="NTP-PPase_MazG_Nterm"/>
    <property type="match status" value="1"/>
</dbReference>